<dbReference type="RefSeq" id="WP_244785005.1">
    <property type="nucleotide sequence ID" value="NZ_CP091508.1"/>
</dbReference>
<accession>A0ABY4DRS6</accession>
<dbReference type="EMBL" id="CP091508">
    <property type="protein sequence ID" value="UOO81736.1"/>
    <property type="molecule type" value="Genomic_DNA"/>
</dbReference>
<feature type="signal peptide" evidence="2">
    <location>
        <begin position="1"/>
        <end position="20"/>
    </location>
</feature>
<evidence type="ECO:0000313" key="3">
    <source>
        <dbReference type="EMBL" id="UOO81736.1"/>
    </source>
</evidence>
<organism evidence="3 4">
    <name type="scientific">Uruburuella testudinis</name>
    <dbReference type="NCBI Taxonomy" id="1282863"/>
    <lineage>
        <taxon>Bacteria</taxon>
        <taxon>Pseudomonadati</taxon>
        <taxon>Pseudomonadota</taxon>
        <taxon>Betaproteobacteria</taxon>
        <taxon>Neisseriales</taxon>
        <taxon>Neisseriaceae</taxon>
        <taxon>Uruburuella</taxon>
    </lineage>
</organism>
<evidence type="ECO:0000256" key="1">
    <source>
        <dbReference type="SAM" id="MobiDB-lite"/>
    </source>
</evidence>
<protein>
    <recommendedName>
        <fullName evidence="5">Lipoprotein</fullName>
    </recommendedName>
</protein>
<keyword evidence="2" id="KW-0732">Signal</keyword>
<dbReference type="PROSITE" id="PS51257">
    <property type="entry name" value="PROKAR_LIPOPROTEIN"/>
    <property type="match status" value="1"/>
</dbReference>
<name>A0ABY4DRS6_9NEIS</name>
<evidence type="ECO:0000256" key="2">
    <source>
        <dbReference type="SAM" id="SignalP"/>
    </source>
</evidence>
<proteinExistence type="predicted"/>
<keyword evidence="4" id="KW-1185">Reference proteome</keyword>
<feature type="chain" id="PRO_5046564669" description="Lipoprotein" evidence="2">
    <location>
        <begin position="21"/>
        <end position="55"/>
    </location>
</feature>
<sequence>MKFSMATPLAVILLALSLSACGEKPVDQNTTPAAGVTSVPASEVSASAPASGVAQ</sequence>
<dbReference type="Proteomes" id="UP000829817">
    <property type="component" value="Chromosome"/>
</dbReference>
<reference evidence="3 4" key="1">
    <citation type="journal article" date="2022" name="Res Sq">
        <title>Evolution of multicellular longitudinally dividing oral cavity symbionts (Neisseriaceae).</title>
        <authorList>
            <person name="Nyongesa S."/>
            <person name="Weber P."/>
            <person name="Bernet E."/>
            <person name="Pullido F."/>
            <person name="Nieckarz M."/>
            <person name="Delaby M."/>
            <person name="Nieves C."/>
            <person name="Viehboeck T."/>
            <person name="Krause N."/>
            <person name="Rivera-Millot A."/>
            <person name="Nakamura A."/>
            <person name="Vischer N."/>
            <person name="VanNieuwenhze M."/>
            <person name="Brun Y."/>
            <person name="Cava F."/>
            <person name="Bulgheresi S."/>
            <person name="Veyrier F."/>
        </authorList>
    </citation>
    <scope>NUCLEOTIDE SEQUENCE [LARGE SCALE GENOMIC DNA]</scope>
    <source>
        <strain evidence="3 4">CCUG 63373m</strain>
    </source>
</reference>
<gene>
    <name evidence="3" type="ORF">LVJ83_12580</name>
</gene>
<evidence type="ECO:0008006" key="5">
    <source>
        <dbReference type="Google" id="ProtNLM"/>
    </source>
</evidence>
<evidence type="ECO:0000313" key="4">
    <source>
        <dbReference type="Proteomes" id="UP000829817"/>
    </source>
</evidence>
<feature type="region of interest" description="Disordered" evidence="1">
    <location>
        <begin position="26"/>
        <end position="55"/>
    </location>
</feature>
<feature type="compositionally biased region" description="Low complexity" evidence="1">
    <location>
        <begin position="36"/>
        <end position="55"/>
    </location>
</feature>